<dbReference type="InterPro" id="IPR043129">
    <property type="entry name" value="ATPase_NBD"/>
</dbReference>
<evidence type="ECO:0000313" key="5">
    <source>
        <dbReference type="Proteomes" id="UP001470230"/>
    </source>
</evidence>
<dbReference type="InterPro" id="IPR018181">
    <property type="entry name" value="Heat_shock_70_CS"/>
</dbReference>
<dbReference type="InterPro" id="IPR013126">
    <property type="entry name" value="Hsp_70_fam"/>
</dbReference>
<dbReference type="SUPFAM" id="SSF100920">
    <property type="entry name" value="Heat shock protein 70kD (HSP70), peptide-binding domain"/>
    <property type="match status" value="1"/>
</dbReference>
<dbReference type="PRINTS" id="PR00301">
    <property type="entry name" value="HEATSHOCK70"/>
</dbReference>
<evidence type="ECO:0000256" key="2">
    <source>
        <dbReference type="ARBA" id="ARBA00022840"/>
    </source>
</evidence>
<accession>A0ABR2KDR2</accession>
<dbReference type="PANTHER" id="PTHR19375">
    <property type="entry name" value="HEAT SHOCK PROTEIN 70KDA"/>
    <property type="match status" value="1"/>
</dbReference>
<dbReference type="Gene3D" id="3.30.420.40">
    <property type="match status" value="2"/>
</dbReference>
<dbReference type="Gene3D" id="3.90.640.10">
    <property type="entry name" value="Actin, Chain A, domain 4"/>
    <property type="match status" value="1"/>
</dbReference>
<dbReference type="SUPFAM" id="SSF53067">
    <property type="entry name" value="Actin-like ATPase domain"/>
    <property type="match status" value="2"/>
</dbReference>
<comment type="similarity">
    <text evidence="3">Belongs to the heat shock protein 70 family.</text>
</comment>
<keyword evidence="1 3" id="KW-0547">Nucleotide-binding</keyword>
<gene>
    <name evidence="4" type="ORF">M9Y10_034002</name>
</gene>
<dbReference type="InterPro" id="IPR029047">
    <property type="entry name" value="HSP70_peptide-bd_sf"/>
</dbReference>
<evidence type="ECO:0000313" key="4">
    <source>
        <dbReference type="EMBL" id="KAK8889256.1"/>
    </source>
</evidence>
<evidence type="ECO:0000256" key="3">
    <source>
        <dbReference type="RuleBase" id="RU003322"/>
    </source>
</evidence>
<dbReference type="EMBL" id="JAPFFF010000005">
    <property type="protein sequence ID" value="KAK8889256.1"/>
    <property type="molecule type" value="Genomic_DNA"/>
</dbReference>
<sequence length="648" mass="73945">MAVSYLCAVGIDLGTTYSSIGRFDNQGTILLFHDKVNSSSWIPSVVSYAKSCVKVGNLALDDQRKYPKEVIVDAKRMIGRYYNDNIIQELKQKWLFKIRSSNDGGIEIETSQGPKKPVEVCRDIIKYLLELAKEHSENKKITHAVISVPANYNSFQREETKKAAEMAGLKVVHLINEPTAGITSYWFSNCGRYLGNNGRKTVLTYDFGGGTLDISLAQVVGDNIEIVAVKGEMEIGGRDIDNNLVDYYLNKLGITGLRNEMKLEGRVGERARTYMRKITDECHKAKISFSKLDKECSIYPDIELDRYKVDDPEVIITKQTFYSINQNIINKLTCPIEDIFNEAKSKGLNINKNNLTDVILIGGSSYNKFVTESLLHYFKKMPIRNNDPRNAVVKGAAIDARRRYVDNHCSMPELNALEVHDVCPLSLGVSIVGRKMLTIIKRNSTIPISNEVSLYTLNNFEYSATFKIHETERTLTTNESLIGTLTLEIPSKQAGEVKMMLKLSLDEDGILKSSAWVDGESLTYSSESIIRGRKKYSQREIRRMIDLAKEEEENDIRKTNEMKLQTMWESLHDNVISFIAKYRSEVSKQSILNAFERIENIAYNKRNETISNKFEYDSMVDKYNAMFEEYNKSVLFFKQTNFLRHYDS</sequence>
<organism evidence="4 5">
    <name type="scientific">Tritrichomonas musculus</name>
    <dbReference type="NCBI Taxonomy" id="1915356"/>
    <lineage>
        <taxon>Eukaryota</taxon>
        <taxon>Metamonada</taxon>
        <taxon>Parabasalia</taxon>
        <taxon>Tritrichomonadida</taxon>
        <taxon>Tritrichomonadidae</taxon>
        <taxon>Tritrichomonas</taxon>
    </lineage>
</organism>
<name>A0ABR2KDR2_9EUKA</name>
<reference evidence="4 5" key="1">
    <citation type="submission" date="2024-04" db="EMBL/GenBank/DDBJ databases">
        <title>Tritrichomonas musculus Genome.</title>
        <authorList>
            <person name="Alves-Ferreira E."/>
            <person name="Grigg M."/>
            <person name="Lorenzi H."/>
            <person name="Galac M."/>
        </authorList>
    </citation>
    <scope>NUCLEOTIDE SEQUENCE [LARGE SCALE GENOMIC DNA]</scope>
    <source>
        <strain evidence="4 5">EAF2021</strain>
    </source>
</reference>
<evidence type="ECO:0008006" key="6">
    <source>
        <dbReference type="Google" id="ProtNLM"/>
    </source>
</evidence>
<protein>
    <recommendedName>
        <fullName evidence="6">DnaK protein</fullName>
    </recommendedName>
</protein>
<dbReference type="Proteomes" id="UP001470230">
    <property type="component" value="Unassembled WGS sequence"/>
</dbReference>
<proteinExistence type="inferred from homology"/>
<comment type="caution">
    <text evidence="4">The sequence shown here is derived from an EMBL/GenBank/DDBJ whole genome shotgun (WGS) entry which is preliminary data.</text>
</comment>
<keyword evidence="2 3" id="KW-0067">ATP-binding</keyword>
<keyword evidence="5" id="KW-1185">Reference proteome</keyword>
<dbReference type="Gene3D" id="2.60.34.10">
    <property type="entry name" value="Substrate Binding Domain Of DNAk, Chain A, domain 1"/>
    <property type="match status" value="1"/>
</dbReference>
<dbReference type="Pfam" id="PF00012">
    <property type="entry name" value="HSP70"/>
    <property type="match status" value="1"/>
</dbReference>
<evidence type="ECO:0000256" key="1">
    <source>
        <dbReference type="ARBA" id="ARBA00022741"/>
    </source>
</evidence>
<dbReference type="PROSITE" id="PS00297">
    <property type="entry name" value="HSP70_1"/>
    <property type="match status" value="1"/>
</dbReference>